<comment type="caution">
    <text evidence="2">The sequence shown here is derived from an EMBL/GenBank/DDBJ whole genome shotgun (WGS) entry which is preliminary data.</text>
</comment>
<name>A0A507D2K9_9FUNG</name>
<dbReference type="EMBL" id="QEAN01000148">
    <property type="protein sequence ID" value="TPX45706.1"/>
    <property type="molecule type" value="Genomic_DNA"/>
</dbReference>
<evidence type="ECO:0000256" key="1">
    <source>
        <dbReference type="SAM" id="SignalP"/>
    </source>
</evidence>
<keyword evidence="3" id="KW-1185">Reference proteome</keyword>
<dbReference type="VEuPathDB" id="FungiDB:SeMB42_g03898"/>
<organism evidence="2 3">
    <name type="scientific">Synchytrium endobioticum</name>
    <dbReference type="NCBI Taxonomy" id="286115"/>
    <lineage>
        <taxon>Eukaryota</taxon>
        <taxon>Fungi</taxon>
        <taxon>Fungi incertae sedis</taxon>
        <taxon>Chytridiomycota</taxon>
        <taxon>Chytridiomycota incertae sedis</taxon>
        <taxon>Chytridiomycetes</taxon>
        <taxon>Synchytriales</taxon>
        <taxon>Synchytriaceae</taxon>
        <taxon>Synchytrium</taxon>
    </lineage>
</organism>
<evidence type="ECO:0000313" key="2">
    <source>
        <dbReference type="EMBL" id="TPX45706.1"/>
    </source>
</evidence>
<sequence length="67" mass="7533">MRLSVCLSVCLAVWLSSEHRSNCQHEKQSSKTGKQSALSIPYPAWRLSKRKPLSLPTSWPSHWAPGT</sequence>
<dbReference type="AlphaFoldDB" id="A0A507D2K9"/>
<gene>
    <name evidence="2" type="ORF">SeMB42_g03898</name>
</gene>
<reference evidence="2 3" key="1">
    <citation type="journal article" date="2019" name="Sci. Rep.">
        <title>Comparative genomics of chytrid fungi reveal insights into the obligate biotrophic and pathogenic lifestyle of Synchytrium endobioticum.</title>
        <authorList>
            <person name="van de Vossenberg B.T.L.H."/>
            <person name="Warris S."/>
            <person name="Nguyen H.D.T."/>
            <person name="van Gent-Pelzer M.P.E."/>
            <person name="Joly D.L."/>
            <person name="van de Geest H.C."/>
            <person name="Bonants P.J.M."/>
            <person name="Smith D.S."/>
            <person name="Levesque C.A."/>
            <person name="van der Lee T.A.J."/>
        </authorList>
    </citation>
    <scope>NUCLEOTIDE SEQUENCE [LARGE SCALE GENOMIC DNA]</scope>
    <source>
        <strain evidence="2 3">MB42</strain>
    </source>
</reference>
<feature type="signal peptide" evidence="1">
    <location>
        <begin position="1"/>
        <end position="23"/>
    </location>
</feature>
<dbReference type="Proteomes" id="UP000317494">
    <property type="component" value="Unassembled WGS sequence"/>
</dbReference>
<feature type="chain" id="PRO_5021376774" evidence="1">
    <location>
        <begin position="24"/>
        <end position="67"/>
    </location>
</feature>
<protein>
    <submittedName>
        <fullName evidence="2">Uncharacterized protein</fullName>
    </submittedName>
</protein>
<evidence type="ECO:0000313" key="3">
    <source>
        <dbReference type="Proteomes" id="UP000317494"/>
    </source>
</evidence>
<keyword evidence="1" id="KW-0732">Signal</keyword>
<proteinExistence type="predicted"/>
<accession>A0A507D2K9</accession>